<name>A0ABM3QV36_SPIOL</name>
<feature type="region of interest" description="Disordered" evidence="2">
    <location>
        <begin position="1871"/>
        <end position="1891"/>
    </location>
</feature>
<protein>
    <submittedName>
        <fullName evidence="5 6">Sporulation-specific protein 15 isoform X1</fullName>
    </submittedName>
</protein>
<feature type="region of interest" description="Disordered" evidence="2">
    <location>
        <begin position="681"/>
        <end position="701"/>
    </location>
</feature>
<dbReference type="Proteomes" id="UP000813463">
    <property type="component" value="Chromosome 6"/>
</dbReference>
<dbReference type="InterPro" id="IPR019448">
    <property type="entry name" value="NT-C2"/>
</dbReference>
<evidence type="ECO:0000313" key="7">
    <source>
        <dbReference type="RefSeq" id="XP_056687229.1"/>
    </source>
</evidence>
<dbReference type="GeneID" id="110780567"/>
<feature type="coiled-coil region" evidence="1">
    <location>
        <begin position="1272"/>
        <end position="1334"/>
    </location>
</feature>
<feature type="compositionally biased region" description="Polar residues" evidence="2">
    <location>
        <begin position="689"/>
        <end position="701"/>
    </location>
</feature>
<dbReference type="RefSeq" id="XP_056687227.1">
    <property type="nucleotide sequence ID" value="XM_056831249.1"/>
</dbReference>
<evidence type="ECO:0000256" key="2">
    <source>
        <dbReference type="SAM" id="MobiDB-lite"/>
    </source>
</evidence>
<evidence type="ECO:0000313" key="6">
    <source>
        <dbReference type="RefSeq" id="XP_056687228.1"/>
    </source>
</evidence>
<feature type="coiled-coil region" evidence="1">
    <location>
        <begin position="1706"/>
        <end position="1733"/>
    </location>
</feature>
<feature type="coiled-coil region" evidence="1">
    <location>
        <begin position="870"/>
        <end position="904"/>
    </location>
</feature>
<dbReference type="PANTHER" id="PTHR34452:SF1">
    <property type="entry name" value="SPORULATION-SPECIFIC PROTEIN"/>
    <property type="match status" value="1"/>
</dbReference>
<dbReference type="RefSeq" id="XP_056687230.1">
    <property type="nucleotide sequence ID" value="XM_056831252.1"/>
</dbReference>
<proteinExistence type="predicted"/>
<feature type="coiled-coil region" evidence="1">
    <location>
        <begin position="1138"/>
        <end position="1182"/>
    </location>
</feature>
<feature type="coiled-coil region" evidence="1">
    <location>
        <begin position="301"/>
        <end position="328"/>
    </location>
</feature>
<evidence type="ECO:0000313" key="5">
    <source>
        <dbReference type="RefSeq" id="XP_056687227.1"/>
    </source>
</evidence>
<feature type="domain" description="C2 NT-type" evidence="3">
    <location>
        <begin position="6"/>
        <end position="141"/>
    </location>
</feature>
<dbReference type="RefSeq" id="XP_056687228.1">
    <property type="nucleotide sequence ID" value="XM_056831250.1"/>
</dbReference>
<dbReference type="RefSeq" id="XP_056687231.1">
    <property type="nucleotide sequence ID" value="XM_056831253.1"/>
</dbReference>
<evidence type="ECO:0000259" key="3">
    <source>
        <dbReference type="PROSITE" id="PS51840"/>
    </source>
</evidence>
<dbReference type="PANTHER" id="PTHR34452">
    <property type="entry name" value="MYOSIN HEAVY CHAIN-RELATED PROTEIN"/>
    <property type="match status" value="1"/>
</dbReference>
<feature type="region of interest" description="Disordered" evidence="2">
    <location>
        <begin position="214"/>
        <end position="236"/>
    </location>
</feature>
<reference evidence="5 6" key="2">
    <citation type="submission" date="2025-05" db="UniProtKB">
        <authorList>
            <consortium name="RefSeq"/>
        </authorList>
    </citation>
    <scope>IDENTIFICATION</scope>
    <source>
        <tissue evidence="5 6">Leaf</tissue>
    </source>
</reference>
<dbReference type="Pfam" id="PF10358">
    <property type="entry name" value="NT-C2"/>
    <property type="match status" value="1"/>
</dbReference>
<evidence type="ECO:0000313" key="8">
    <source>
        <dbReference type="RefSeq" id="XP_056687230.1"/>
    </source>
</evidence>
<accession>A0ABM3QV36</accession>
<feature type="coiled-coil region" evidence="1">
    <location>
        <begin position="1477"/>
        <end position="1591"/>
    </location>
</feature>
<organism evidence="4 7">
    <name type="scientific">Spinacia oleracea</name>
    <name type="common">Spinach</name>
    <dbReference type="NCBI Taxonomy" id="3562"/>
    <lineage>
        <taxon>Eukaryota</taxon>
        <taxon>Viridiplantae</taxon>
        <taxon>Streptophyta</taxon>
        <taxon>Embryophyta</taxon>
        <taxon>Tracheophyta</taxon>
        <taxon>Spermatophyta</taxon>
        <taxon>Magnoliopsida</taxon>
        <taxon>eudicotyledons</taxon>
        <taxon>Gunneridae</taxon>
        <taxon>Pentapetalae</taxon>
        <taxon>Caryophyllales</taxon>
        <taxon>Chenopodiaceae</taxon>
        <taxon>Chenopodioideae</taxon>
        <taxon>Anserineae</taxon>
        <taxon>Spinacia</taxon>
    </lineage>
</organism>
<evidence type="ECO:0000313" key="9">
    <source>
        <dbReference type="RefSeq" id="XP_056687231.1"/>
    </source>
</evidence>
<evidence type="ECO:0000313" key="4">
    <source>
        <dbReference type="Proteomes" id="UP000813463"/>
    </source>
</evidence>
<gene>
    <name evidence="5 6 7 8 9" type="primary">LOC110780567</name>
</gene>
<sequence>MSRASKWKLDKTKVKVVFRLQFQCTHIPQSGWNNLFISLVPADSGKATGKTNKANVRNGSCKWSDPIYETTRLLQDSKTRQYEEKIYKLLVATGASRSSLLGEASINLSDYVDALKPTAVSLPLQGSDSGAELHVTVQLLTSKTGFREFEQQREISDRGLQTNTDHDSGKLSTPGDGVISRNDKVSPRVKFKSESKELLALEEESGISEEYADSAAGFDGSSNTSGSFCAEKPENSSTREIYSVKSTVSGERGGVSSTYIPEKEKGASDNRLLVHGTSDWVHRWGAENLTDGEIAVVYEENNRLRGALEAADTTINDLRQEISSLQSYADDIGVEAQNLTKKLDIELSADEELVKEVSLLKSECSRFKDDLHWLKSLKMNPPIPRRTTVDVDQYNLIQDTNLRWLKGISVLEDKLREVQEKALLGFNGNDSTIMHTDLEALFCIVQDLKQGTEGSVYQLDGLSTEKAKTTIGGMISHKTDHVMSDTGLGVELCHPEGVLLPGLLAPGTGPVDTTNAMQGEIFKLLRELDESKAEQECLLRKMDQMECYYEALIQELEENQKQILGELQNLRNEHSSCIYTVSSTKAQMEAMHQQMNNELLQLAEERCNLDLRNKELEKRALSSEAALRRARLNYSIAVNKLQKDLEVLSSQVHSMYETNENLIRKAFSEVSQPLLQDAVPSDLARGSDTDSPMMSQSHSMSVKNQLLGTDRLLENLKMSLKSQEELYGKIQEELFEMHLANVHLDVFSITLHEALVEADLGRKFAQAEMHEFAKQLELSSRANESLIVKLQNMTDEVSVLTEEKTVFVSRCNDLALENGKLETNLKSVSNEKLALAEKIEELGILLTGYQSYKRNYEDCNVENEKLAYLLEKSTAEKGNLSNEIALLQEELMSMKSKVKATEHLQNIVDYLRERLGNLLASGKERADDLLSCSNIEDKKPEFQEFVSITMQLEEGQRKLHDKILLLMEEREDLLNECDTSKFSLASAKSEVEIVKQKFQCDVADMVYKLNASSTLVEKLQTDLEVVGNRLKLSSEAEEKYTLLAQDLLSDFVKLDASLEELTSKNRDLAAEIMALGSVTDELKGDKLLIDRITQENMNLTESLHSKTDETGMLTLELNNLKGMVESLQDVVSLQRDFKDRLEADVLNLNIQLKERDDKLSHLDQQKSEVSQLKRHLSDMESEKSSLYHQFSNLEKHLKKTAEGSSADFEIQLMDMHELVITADITCTVVKKQYKGHVEALLQQLEYTNHLLLDVNQKNLDLTSKLNNCLASKEKFAEEKSRLLSTLEILRSESESYVSLNKALEHANTITAAELEEYKKKNDILVTEYENAKSEHKFDIEELKFLLGSSQRENDSFIVSKEELEIRFLVMKASMEEMSAHCNFHEECIEELTMLKKQCSDLTRKLSEQVLKTEEFKNLSIHLKELKDKADAGHLQASEKKEAEGSSVAMQESLRIVFIKEQYETKIQEVRHQLSISKKHGEEMLWKLQDALDDLENRKKCEATQLKRNEELILKIAELEAELQSALSDKRERFMEYEQLKAELDCSVMSLDCCMEEKKQLMASLQKSNDEKGRLADEIELLREQIENLKAFMTSPKNNEYVCDALQKGSREPSNFEKSVENSVLSGQEVLDEGILCNSFSDQANHSSHNMVQQTERGDGVYMKPPVVQDALVTKSTEDLSGVTKNEDDIVHNDSVHATLLNDQLKAQNLMSSMDRLQKELERMRNENTLLGDEISCEQDHQGLRSEQMHLEKVTKELGDMSCMYNDSSRSGNSVERVLALELELAEALQAKKKSTIQFQSSFLKLHSDEAAVFHSFRDINELIKDLLEMKERYSVMESELKGMHERYSQLSLDFAEVEGERQKLTMTLKNVRSPKRLLSRPQLSTHEDSSP</sequence>
<evidence type="ECO:0000256" key="1">
    <source>
        <dbReference type="SAM" id="Coils"/>
    </source>
</evidence>
<feature type="coiled-coil region" evidence="1">
    <location>
        <begin position="783"/>
        <end position="831"/>
    </location>
</feature>
<dbReference type="PROSITE" id="PS51840">
    <property type="entry name" value="C2_NT"/>
    <property type="match status" value="1"/>
</dbReference>
<keyword evidence="4" id="KW-1185">Reference proteome</keyword>
<reference evidence="4" key="1">
    <citation type="journal article" date="2021" name="Nat. Commun.">
        <title>Genomic analyses provide insights into spinach domestication and the genetic basis of agronomic traits.</title>
        <authorList>
            <person name="Cai X."/>
            <person name="Sun X."/>
            <person name="Xu C."/>
            <person name="Sun H."/>
            <person name="Wang X."/>
            <person name="Ge C."/>
            <person name="Zhang Z."/>
            <person name="Wang Q."/>
            <person name="Fei Z."/>
            <person name="Jiao C."/>
            <person name="Wang Q."/>
        </authorList>
    </citation>
    <scope>NUCLEOTIDE SEQUENCE [LARGE SCALE GENOMIC DNA]</scope>
    <source>
        <strain evidence="4">cv. Varoflay</strain>
    </source>
</reference>
<dbReference type="RefSeq" id="XP_056687229.1">
    <property type="nucleotide sequence ID" value="XM_056831251.1"/>
</dbReference>
<feature type="coiled-coil region" evidence="1">
    <location>
        <begin position="542"/>
        <end position="633"/>
    </location>
</feature>
<feature type="region of interest" description="Disordered" evidence="2">
    <location>
        <begin position="153"/>
        <end position="182"/>
    </location>
</feature>
<keyword evidence="1" id="KW-0175">Coiled coil</keyword>
<feature type="coiled-coil region" evidence="1">
    <location>
        <begin position="1051"/>
        <end position="1109"/>
    </location>
</feature>